<dbReference type="EMBL" id="MAAO01000007">
    <property type="protein sequence ID" value="OUR95815.1"/>
    <property type="molecule type" value="Genomic_DNA"/>
</dbReference>
<name>A0A1Y5F971_9BACT</name>
<feature type="domain" description="Thioredoxin" evidence="1">
    <location>
        <begin position="1"/>
        <end position="172"/>
    </location>
</feature>
<dbReference type="SUPFAM" id="SSF52833">
    <property type="entry name" value="Thioredoxin-like"/>
    <property type="match status" value="1"/>
</dbReference>
<accession>A0A1Y5F971</accession>
<dbReference type="Proteomes" id="UP000196531">
    <property type="component" value="Unassembled WGS sequence"/>
</dbReference>
<dbReference type="InterPro" id="IPR000866">
    <property type="entry name" value="AhpC/TSA"/>
</dbReference>
<dbReference type="InterPro" id="IPR013766">
    <property type="entry name" value="Thioredoxin_domain"/>
</dbReference>
<protein>
    <recommendedName>
        <fullName evidence="1">Thioredoxin domain-containing protein</fullName>
    </recommendedName>
</protein>
<gene>
    <name evidence="2" type="ORF">A9Q84_15045</name>
</gene>
<proteinExistence type="predicted"/>
<dbReference type="InterPro" id="IPR050553">
    <property type="entry name" value="Thioredoxin_ResA/DsbE_sf"/>
</dbReference>
<dbReference type="GO" id="GO:0016209">
    <property type="term" value="F:antioxidant activity"/>
    <property type="evidence" value="ECO:0007669"/>
    <property type="project" value="InterPro"/>
</dbReference>
<dbReference type="Pfam" id="PF00578">
    <property type="entry name" value="AhpC-TSA"/>
    <property type="match status" value="1"/>
</dbReference>
<evidence type="ECO:0000313" key="2">
    <source>
        <dbReference type="EMBL" id="OUR95815.1"/>
    </source>
</evidence>
<dbReference type="PANTHER" id="PTHR42852">
    <property type="entry name" value="THIOL:DISULFIDE INTERCHANGE PROTEIN DSBE"/>
    <property type="match status" value="1"/>
</dbReference>
<dbReference type="GO" id="GO:0016491">
    <property type="term" value="F:oxidoreductase activity"/>
    <property type="evidence" value="ECO:0007669"/>
    <property type="project" value="InterPro"/>
</dbReference>
<dbReference type="PROSITE" id="PS51352">
    <property type="entry name" value="THIOREDOXIN_2"/>
    <property type="match status" value="1"/>
</dbReference>
<organism evidence="2 3">
    <name type="scientific">Halobacteriovorax marinus</name>
    <dbReference type="NCBI Taxonomy" id="97084"/>
    <lineage>
        <taxon>Bacteria</taxon>
        <taxon>Pseudomonadati</taxon>
        <taxon>Bdellovibrionota</taxon>
        <taxon>Bacteriovoracia</taxon>
        <taxon>Bacteriovoracales</taxon>
        <taxon>Halobacteriovoraceae</taxon>
        <taxon>Halobacteriovorax</taxon>
    </lineage>
</organism>
<dbReference type="AlphaFoldDB" id="A0A1Y5F971"/>
<dbReference type="PANTHER" id="PTHR42852:SF13">
    <property type="entry name" value="PROTEIN DIPZ"/>
    <property type="match status" value="1"/>
</dbReference>
<sequence length="172" mass="19418">MSIFTELVQATIDSGTRGNSRLNILQLDETISDWDIKLSNNQEAKISSIVKNGPLLLIFIRGTWCPFCRMHMSRLNTWKRKLSGKNATIIVVSSESTDLIRQWLDKNPMPYLFASDSQSELADYFGVRFENNDFSQAATFLIDSNLSIRLAYKGKRTKGNFDAIEDTLAALG</sequence>
<dbReference type="InterPro" id="IPR036249">
    <property type="entry name" value="Thioredoxin-like_sf"/>
</dbReference>
<comment type="caution">
    <text evidence="2">The sequence shown here is derived from an EMBL/GenBank/DDBJ whole genome shotgun (WGS) entry which is preliminary data.</text>
</comment>
<dbReference type="Gene3D" id="3.40.30.10">
    <property type="entry name" value="Glutaredoxin"/>
    <property type="match status" value="1"/>
</dbReference>
<reference evidence="3" key="1">
    <citation type="journal article" date="2017" name="Proc. Natl. Acad. Sci. U.S.A.">
        <title>Simulation of Deepwater Horizon oil plume reveals substrate specialization within a complex community of hydrocarbon-degraders.</title>
        <authorList>
            <person name="Hu P."/>
            <person name="Dubinsky E.A."/>
            <person name="Probst A.J."/>
            <person name="Wang J."/>
            <person name="Sieber C.M.K."/>
            <person name="Tom L.M."/>
            <person name="Gardinali P."/>
            <person name="Banfield J.F."/>
            <person name="Atlas R.M."/>
            <person name="Andersen G.L."/>
        </authorList>
    </citation>
    <scope>NUCLEOTIDE SEQUENCE [LARGE SCALE GENOMIC DNA]</scope>
</reference>
<evidence type="ECO:0000259" key="1">
    <source>
        <dbReference type="PROSITE" id="PS51352"/>
    </source>
</evidence>
<evidence type="ECO:0000313" key="3">
    <source>
        <dbReference type="Proteomes" id="UP000196531"/>
    </source>
</evidence>